<keyword evidence="4 6" id="KW-1133">Transmembrane helix</keyword>
<feature type="transmembrane region" description="Helical" evidence="6">
    <location>
        <begin position="151"/>
        <end position="178"/>
    </location>
</feature>
<proteinExistence type="inferred from homology"/>
<reference evidence="7" key="2">
    <citation type="journal article" date="2006" name="Curr. Genet.">
        <title>Complete mitochondrial genomes of the three brown algae (Heterokonta: Phaeophyceae) Dictyota dichotoma, Fucus vesiculosus and Desmarestia viridis.</title>
        <authorList>
            <person name="Oudot-Le Secq M.P."/>
            <person name="Loiseaux-de Goer S."/>
            <person name="Stam W.T."/>
            <person name="Olsen J.L."/>
        </authorList>
    </citation>
    <scope>NUCLEOTIDE SEQUENCE</scope>
</reference>
<evidence type="ECO:0000256" key="4">
    <source>
        <dbReference type="ARBA" id="ARBA00022989"/>
    </source>
</evidence>
<dbReference type="AlphaFoldDB" id="Q2TUC8"/>
<protein>
    <submittedName>
        <fullName evidence="7">SecY-independent transporter protein</fullName>
    </submittedName>
</protein>
<dbReference type="GO" id="GO:0043953">
    <property type="term" value="P:protein transport by the Tat complex"/>
    <property type="evidence" value="ECO:0007669"/>
    <property type="project" value="TreeGrafter"/>
</dbReference>
<dbReference type="GO" id="GO:0033281">
    <property type="term" value="C:TAT protein transport complex"/>
    <property type="evidence" value="ECO:0007669"/>
    <property type="project" value="TreeGrafter"/>
</dbReference>
<sequence>MKQKIKISFYYMQELSYRVAYLIMTIIFIFTITYRYKQTLIYLLLPQGITHIISTDITEIFTTYLHVAALITFMLSTIIIILQIYLFFKPGLYYFEIRILNKYLISYIAGYFYFYIILYPTLIQLSWQFFFAYTLNFNAVQLIFEPRLTTYLTYIKTVGTMLNVLFLIVVLTTLILNYTPTENLVKYRKLIYTGMVLLSTVITPPDCISQIIVTLLLIKLYEIQLFIRLLNKRYTDILN</sequence>
<dbReference type="GO" id="GO:0065002">
    <property type="term" value="P:intracellular protein transmembrane transport"/>
    <property type="evidence" value="ECO:0007669"/>
    <property type="project" value="TreeGrafter"/>
</dbReference>
<feature type="transmembrane region" description="Helical" evidence="6">
    <location>
        <begin position="20"/>
        <end position="36"/>
    </location>
</feature>
<keyword evidence="5 6" id="KW-0472">Membrane</keyword>
<evidence type="ECO:0000256" key="3">
    <source>
        <dbReference type="ARBA" id="ARBA00022692"/>
    </source>
</evidence>
<name>Q2TUC8_DICDH</name>
<gene>
    <name evidence="7" type="primary">tatC</name>
</gene>
<evidence type="ECO:0000256" key="2">
    <source>
        <dbReference type="ARBA" id="ARBA00008882"/>
    </source>
</evidence>
<dbReference type="PANTHER" id="PTHR30371:SF0">
    <property type="entry name" value="SEC-INDEPENDENT PROTEIN TRANSLOCASE PROTEIN TATC, CHLOROPLASTIC-RELATED"/>
    <property type="match status" value="1"/>
</dbReference>
<feature type="transmembrane region" description="Helical" evidence="6">
    <location>
        <begin position="64"/>
        <end position="88"/>
    </location>
</feature>
<dbReference type="GeneID" id="3860856"/>
<evidence type="ECO:0000256" key="6">
    <source>
        <dbReference type="SAM" id="Phobius"/>
    </source>
</evidence>
<geneLocation type="mitochondrion" evidence="7"/>
<dbReference type="EMBL" id="AY500368">
    <property type="protein sequence ID" value="AAS79068.1"/>
    <property type="molecule type" value="Genomic_DNA"/>
</dbReference>
<comment type="similarity">
    <text evidence="2">Belongs to the TatC family.</text>
</comment>
<feature type="transmembrane region" description="Helical" evidence="6">
    <location>
        <begin position="100"/>
        <end position="119"/>
    </location>
</feature>
<evidence type="ECO:0000256" key="5">
    <source>
        <dbReference type="ARBA" id="ARBA00023136"/>
    </source>
</evidence>
<evidence type="ECO:0000313" key="7">
    <source>
        <dbReference type="EMBL" id="AAS79068.1"/>
    </source>
</evidence>
<keyword evidence="3 6" id="KW-0812">Transmembrane</keyword>
<evidence type="ECO:0000256" key="1">
    <source>
        <dbReference type="ARBA" id="ARBA00004141"/>
    </source>
</evidence>
<keyword evidence="7" id="KW-0496">Mitochondrion</keyword>
<comment type="subcellular location">
    <subcellularLocation>
        <location evidence="1">Membrane</location>
        <topology evidence="1">Multi-pass membrane protein</topology>
    </subcellularLocation>
</comment>
<dbReference type="PANTHER" id="PTHR30371">
    <property type="entry name" value="SEC-INDEPENDENT PROTEIN TRANSLOCASE PROTEIN TATC"/>
    <property type="match status" value="1"/>
</dbReference>
<dbReference type="GO" id="GO:0009977">
    <property type="term" value="F:proton motive force dependent protein transmembrane transporter activity"/>
    <property type="evidence" value="ECO:0007669"/>
    <property type="project" value="TreeGrafter"/>
</dbReference>
<dbReference type="InterPro" id="IPR002033">
    <property type="entry name" value="TatC"/>
</dbReference>
<organism evidence="7">
    <name type="scientific">Dictyota dichotoma</name>
    <dbReference type="NCBI Taxonomy" id="2876"/>
    <lineage>
        <taxon>Eukaryota</taxon>
        <taxon>Sar</taxon>
        <taxon>Stramenopiles</taxon>
        <taxon>Ochrophyta</taxon>
        <taxon>PX clade</taxon>
        <taxon>Phaeophyceae</taxon>
        <taxon>Dictyotales</taxon>
        <taxon>Dictyotaceae</taxon>
        <taxon>Dictyota</taxon>
    </lineage>
</organism>
<accession>Q2TUC8</accession>
<reference evidence="7" key="1">
    <citation type="submission" date="2003-12" db="EMBL/GenBank/DDBJ databases">
        <authorList>
            <person name="Oudot-Le Secq M.-P."/>
            <person name="Stam W.T."/>
            <person name="Olsen J.L."/>
        </authorList>
    </citation>
    <scope>NUCLEOTIDE SEQUENCE</scope>
</reference>
<dbReference type="Pfam" id="PF00902">
    <property type="entry name" value="TatC"/>
    <property type="match status" value="1"/>
</dbReference>
<dbReference type="RefSeq" id="YP_448682.1">
    <property type="nucleotide sequence ID" value="NC_007685.1"/>
</dbReference>